<dbReference type="InterPro" id="IPR011009">
    <property type="entry name" value="Kinase-like_dom_sf"/>
</dbReference>
<dbReference type="PROSITE" id="PS50011">
    <property type="entry name" value="PROTEIN_KINASE_DOM"/>
    <property type="match status" value="1"/>
</dbReference>
<dbReference type="InterPro" id="IPR001245">
    <property type="entry name" value="Ser-Thr/Tyr_kinase_cat_dom"/>
</dbReference>
<reference evidence="4 5" key="1">
    <citation type="submission" date="2014-02" db="EMBL/GenBank/DDBJ databases">
        <title>Single nucleus genome sequencing reveals high similarity among nuclei of an endomycorrhizal fungus.</title>
        <authorList>
            <person name="Lin K."/>
            <person name="Geurts R."/>
            <person name="Zhang Z."/>
            <person name="Limpens E."/>
            <person name="Saunders D.G."/>
            <person name="Mu D."/>
            <person name="Pang E."/>
            <person name="Cao H."/>
            <person name="Cha H."/>
            <person name="Lin T."/>
            <person name="Zhou Q."/>
            <person name="Shang Y."/>
            <person name="Li Y."/>
            <person name="Ivanov S."/>
            <person name="Sharma T."/>
            <person name="Velzen R.V."/>
            <person name="Ruijter N.D."/>
            <person name="Aanen D.K."/>
            <person name="Win J."/>
            <person name="Kamoun S."/>
            <person name="Bisseling T."/>
            <person name="Huang S."/>
        </authorList>
    </citation>
    <scope>NUCLEOTIDE SEQUENCE [LARGE SCALE GENOMIC DNA]</scope>
    <source>
        <strain evidence="5">DAOM197198w</strain>
    </source>
</reference>
<protein>
    <submittedName>
        <fullName evidence="4">Skm1p</fullName>
    </submittedName>
</protein>
<dbReference type="InterPro" id="IPR000719">
    <property type="entry name" value="Prot_kinase_dom"/>
</dbReference>
<dbReference type="PANTHER" id="PTHR44329">
    <property type="entry name" value="SERINE/THREONINE-PROTEIN KINASE TNNI3K-RELATED"/>
    <property type="match status" value="1"/>
</dbReference>
<dbReference type="Proteomes" id="UP000022910">
    <property type="component" value="Unassembled WGS sequence"/>
</dbReference>
<dbReference type="GO" id="GO:0005524">
    <property type="term" value="F:ATP binding"/>
    <property type="evidence" value="ECO:0007669"/>
    <property type="project" value="UniProtKB-KW"/>
</dbReference>
<dbReference type="PANTHER" id="PTHR44329:SF298">
    <property type="entry name" value="MIXED LINEAGE KINASE DOMAIN-LIKE PROTEIN"/>
    <property type="match status" value="1"/>
</dbReference>
<dbReference type="GO" id="GO:0097527">
    <property type="term" value="P:necroptotic signaling pathway"/>
    <property type="evidence" value="ECO:0007669"/>
    <property type="project" value="TreeGrafter"/>
</dbReference>
<keyword evidence="1" id="KW-0547">Nucleotide-binding</keyword>
<keyword evidence="2" id="KW-0067">ATP-binding</keyword>
<dbReference type="EMBL" id="JEMT01016639">
    <property type="protein sequence ID" value="EXX70245.1"/>
    <property type="molecule type" value="Genomic_DNA"/>
</dbReference>
<dbReference type="InterPro" id="IPR051681">
    <property type="entry name" value="Ser/Thr_Kinases-Pseudokinases"/>
</dbReference>
<dbReference type="SUPFAM" id="SSF56112">
    <property type="entry name" value="Protein kinase-like (PK-like)"/>
    <property type="match status" value="1"/>
</dbReference>
<organism evidence="4 5">
    <name type="scientific">Rhizophagus irregularis (strain DAOM 197198w)</name>
    <name type="common">Glomus intraradices</name>
    <dbReference type="NCBI Taxonomy" id="1432141"/>
    <lineage>
        <taxon>Eukaryota</taxon>
        <taxon>Fungi</taxon>
        <taxon>Fungi incertae sedis</taxon>
        <taxon>Mucoromycota</taxon>
        <taxon>Glomeromycotina</taxon>
        <taxon>Glomeromycetes</taxon>
        <taxon>Glomerales</taxon>
        <taxon>Glomeraceae</taxon>
        <taxon>Rhizophagus</taxon>
    </lineage>
</organism>
<evidence type="ECO:0000256" key="1">
    <source>
        <dbReference type="ARBA" id="ARBA00022741"/>
    </source>
</evidence>
<gene>
    <name evidence="4" type="ORF">RirG_089210</name>
</gene>
<dbReference type="AlphaFoldDB" id="A0A015JSI0"/>
<name>A0A015JSI0_RHIIW</name>
<evidence type="ECO:0000256" key="2">
    <source>
        <dbReference type="ARBA" id="ARBA00022840"/>
    </source>
</evidence>
<feature type="domain" description="Protein kinase" evidence="3">
    <location>
        <begin position="137"/>
        <end position="414"/>
    </location>
</feature>
<proteinExistence type="predicted"/>
<comment type="caution">
    <text evidence="4">The sequence shown here is derived from an EMBL/GenBank/DDBJ whole genome shotgun (WGS) entry which is preliminary data.</text>
</comment>
<evidence type="ECO:0000259" key="3">
    <source>
        <dbReference type="PROSITE" id="PS50011"/>
    </source>
</evidence>
<keyword evidence="5" id="KW-1185">Reference proteome</keyword>
<evidence type="ECO:0000313" key="4">
    <source>
        <dbReference type="EMBL" id="EXX70245.1"/>
    </source>
</evidence>
<evidence type="ECO:0000313" key="5">
    <source>
        <dbReference type="Proteomes" id="UP000022910"/>
    </source>
</evidence>
<dbReference type="HOGENOM" id="CLU_000288_7_34_1"/>
<dbReference type="GO" id="GO:0004672">
    <property type="term" value="F:protein kinase activity"/>
    <property type="evidence" value="ECO:0007669"/>
    <property type="project" value="InterPro"/>
</dbReference>
<dbReference type="Pfam" id="PF07714">
    <property type="entry name" value="PK_Tyr_Ser-Thr"/>
    <property type="match status" value="1"/>
</dbReference>
<sequence length="590" mass="68884">MTEIRKELVNTVNNKAYALIDYNIQNTLDKKFEFIKKTILADKSLTKNEKSYAIKELNKNSDYYKLFLNEGTKRICENCHDECLATLFCEYCVRNYLKSNFSNWTSGNNDIDNLIQQCQMETIKIDRIVEWIPYNNLQNIIYLTKGGCSEIYTAKWIDGHYNEWDSKEKQLKRFGAQYVILKKLENVESANRSWFEEGKSHLSISNKHPQVVECYGLTKNPSNGNYMLVMSRLDINLREYLQQNHNKLKWKERIQIIGNITLPLFEIHQDNVIHRDLHSGNILFSQLVQEFRISDFGFCGPADKPLNSIYGNLPYIAPEVICGKGTTYASDIYSIGMLMWEISSGQPPFINFENDCELALKIINGMRPKVVPGTPIEYKELMEQCWDADPEKRPGIKTLNVEIREINRLNHQNELNKNKSIIKKLIEKTRLSKQKANTISKINEINNFEINSTSSRLFTSKVYQFKNLPEPKNATEEEQEAFHSKPYSYNIPYNIDDFNNKSDSKTFNTSKSSNIIKDDDKKLSEVFENMQINSNNNIIQYDYNREITLQVKKHTNIDDIDDEDTMYNPNLHSEEQDEFEIPDGNYNLNN</sequence>
<accession>A0A015JSI0</accession>
<dbReference type="Gene3D" id="1.10.510.10">
    <property type="entry name" value="Transferase(Phosphotransferase) domain 1"/>
    <property type="match status" value="1"/>
</dbReference>